<dbReference type="EMBL" id="SHMQ01000005">
    <property type="protein sequence ID" value="RZV39928.1"/>
    <property type="molecule type" value="Genomic_DNA"/>
</dbReference>
<organism evidence="5 6">
    <name type="scientific">Candidatus Acidulodesulfobacterium acidiphilum</name>
    <dbReference type="NCBI Taxonomy" id="2597224"/>
    <lineage>
        <taxon>Bacteria</taxon>
        <taxon>Deltaproteobacteria</taxon>
        <taxon>Candidatus Acidulodesulfobacterales</taxon>
        <taxon>Candidatus Acidulodesulfobacterium</taxon>
    </lineage>
</organism>
<dbReference type="AlphaFoldDB" id="A0A520XFH5"/>
<dbReference type="InterPro" id="IPR005234">
    <property type="entry name" value="ScpB_csome_segregation"/>
</dbReference>
<dbReference type="PIRSF" id="PIRSF019345">
    <property type="entry name" value="ScpB"/>
    <property type="match status" value="1"/>
</dbReference>
<keyword evidence="3" id="KW-0159">Chromosome partition</keyword>
<keyword evidence="4" id="KW-0131">Cell cycle</keyword>
<evidence type="ECO:0000256" key="4">
    <source>
        <dbReference type="ARBA" id="ARBA00023306"/>
    </source>
</evidence>
<dbReference type="Pfam" id="PF04079">
    <property type="entry name" value="SMC_ScpB"/>
    <property type="match status" value="1"/>
</dbReference>
<dbReference type="PANTHER" id="PTHR34298">
    <property type="entry name" value="SEGREGATION AND CONDENSATION PROTEIN B"/>
    <property type="match status" value="1"/>
</dbReference>
<comment type="caution">
    <text evidence="5">The sequence shown here is derived from an EMBL/GenBank/DDBJ whole genome shotgun (WGS) entry which is preliminary data.</text>
</comment>
<evidence type="ECO:0000313" key="6">
    <source>
        <dbReference type="Proteomes" id="UP000322454"/>
    </source>
</evidence>
<reference evidence="5 6" key="1">
    <citation type="submission" date="2019-01" db="EMBL/GenBank/DDBJ databases">
        <title>Insights into ecological role of a new deltaproteobacterial order Candidatus Sinidesulfobacterales (Sva0485) by metagenomics and metatranscriptomics.</title>
        <authorList>
            <person name="Tan S."/>
            <person name="Liu J."/>
            <person name="Fang Y."/>
            <person name="Hedlund B."/>
            <person name="Lian Z.-H."/>
            <person name="Huang L.-Y."/>
            <person name="Li J.-T."/>
            <person name="Huang L.-N."/>
            <person name="Li W.-J."/>
            <person name="Jiang H.-C."/>
            <person name="Dong H.-L."/>
            <person name="Shu W.-S."/>
        </authorList>
    </citation>
    <scope>NUCLEOTIDE SEQUENCE [LARGE SCALE GENOMIC DNA]</scope>
    <source>
        <strain evidence="5">AP4</strain>
    </source>
</reference>
<sequence length="210" mass="23555">MTNRILLNNYSDDFDSLTSAIEAVIFASEEPVSLKKLTDLFKVKKEEVLKAVESIKLEFNEKSNHGIYLSVNDNGISFKTKPEYFDAISGSLEIKPIKFTGPQLETLSIIAYKQPVTKNEIDAVRGFDSSGTLKFLLEKNLIKVAGRKEIVGRPLIYKTSDYFLEVFNLKNLNDLPSVKEMDDFGKKSVLEALSGNDNGSETEKEPALFE</sequence>
<evidence type="ECO:0000256" key="2">
    <source>
        <dbReference type="ARBA" id="ARBA00022618"/>
    </source>
</evidence>
<dbReference type="SUPFAM" id="SSF46785">
    <property type="entry name" value="Winged helix' DNA-binding domain"/>
    <property type="match status" value="2"/>
</dbReference>
<evidence type="ECO:0000256" key="3">
    <source>
        <dbReference type="ARBA" id="ARBA00022829"/>
    </source>
</evidence>
<dbReference type="InterPro" id="IPR036390">
    <property type="entry name" value="WH_DNA-bd_sf"/>
</dbReference>
<dbReference type="PANTHER" id="PTHR34298:SF2">
    <property type="entry name" value="SEGREGATION AND CONDENSATION PROTEIN B"/>
    <property type="match status" value="1"/>
</dbReference>
<keyword evidence="1" id="KW-0963">Cytoplasm</keyword>
<evidence type="ECO:0000313" key="5">
    <source>
        <dbReference type="EMBL" id="RZV39928.1"/>
    </source>
</evidence>
<dbReference type="Gene3D" id="1.10.10.10">
    <property type="entry name" value="Winged helix-like DNA-binding domain superfamily/Winged helix DNA-binding domain"/>
    <property type="match status" value="2"/>
</dbReference>
<dbReference type="NCBIfam" id="TIGR00281">
    <property type="entry name" value="SMC-Scp complex subunit ScpB"/>
    <property type="match status" value="1"/>
</dbReference>
<dbReference type="Proteomes" id="UP000322454">
    <property type="component" value="Unassembled WGS sequence"/>
</dbReference>
<gene>
    <name evidence="5" type="primary">scpB</name>
    <name evidence="5" type="ORF">EVJ48_03125</name>
</gene>
<dbReference type="InterPro" id="IPR036388">
    <property type="entry name" value="WH-like_DNA-bd_sf"/>
</dbReference>
<dbReference type="GO" id="GO:0051301">
    <property type="term" value="P:cell division"/>
    <property type="evidence" value="ECO:0007669"/>
    <property type="project" value="UniProtKB-KW"/>
</dbReference>
<keyword evidence="2" id="KW-0132">Cell division</keyword>
<name>A0A520XFH5_9DELT</name>
<proteinExistence type="predicted"/>
<dbReference type="GO" id="GO:0051304">
    <property type="term" value="P:chromosome separation"/>
    <property type="evidence" value="ECO:0007669"/>
    <property type="project" value="InterPro"/>
</dbReference>
<evidence type="ECO:0000256" key="1">
    <source>
        <dbReference type="ARBA" id="ARBA00022490"/>
    </source>
</evidence>
<protein>
    <submittedName>
        <fullName evidence="5">SMC-Scp complex subunit ScpB</fullName>
    </submittedName>
</protein>
<accession>A0A520XFH5</accession>